<dbReference type="InterPro" id="IPR036249">
    <property type="entry name" value="Thioredoxin-like_sf"/>
</dbReference>
<sequence length="138" mass="14976">MVTARTATIINDVEHVEVDAVLGSRWLMQPDAFQSLTGWTLKPEGLCRGDVCAPIYHRDKVLADGLIDLQEAAPIIGLSVVTDPDRGVAALTASAPARAQEMISLQAPDFTLSNLAGEPVSLHDFNRRKVLLLAWSSW</sequence>
<dbReference type="Gene3D" id="3.40.30.10">
    <property type="entry name" value="Glutaredoxin"/>
    <property type="match status" value="1"/>
</dbReference>
<accession>A0A6J7FV16</accession>
<name>A0A6J7FV16_9ZZZZ</name>
<dbReference type="SUPFAM" id="SSF52833">
    <property type="entry name" value="Thioredoxin-like"/>
    <property type="match status" value="1"/>
</dbReference>
<organism evidence="1">
    <name type="scientific">freshwater metagenome</name>
    <dbReference type="NCBI Taxonomy" id="449393"/>
    <lineage>
        <taxon>unclassified sequences</taxon>
        <taxon>metagenomes</taxon>
        <taxon>ecological metagenomes</taxon>
    </lineage>
</organism>
<evidence type="ECO:0000313" key="1">
    <source>
        <dbReference type="EMBL" id="CAB4897794.1"/>
    </source>
</evidence>
<reference evidence="1" key="1">
    <citation type="submission" date="2020-05" db="EMBL/GenBank/DDBJ databases">
        <authorList>
            <person name="Chiriac C."/>
            <person name="Salcher M."/>
            <person name="Ghai R."/>
            <person name="Kavagutti S V."/>
        </authorList>
    </citation>
    <scope>NUCLEOTIDE SEQUENCE</scope>
</reference>
<dbReference type="AlphaFoldDB" id="A0A6J7FV16"/>
<protein>
    <submittedName>
        <fullName evidence="1">Unannotated protein</fullName>
    </submittedName>
</protein>
<gene>
    <name evidence="1" type="ORF">UFOPK3376_03249</name>
</gene>
<proteinExistence type="predicted"/>
<dbReference type="EMBL" id="CAFBLP010000158">
    <property type="protein sequence ID" value="CAB4897794.1"/>
    <property type="molecule type" value="Genomic_DNA"/>
</dbReference>